<feature type="transmembrane region" description="Helical" evidence="1">
    <location>
        <begin position="94"/>
        <end position="115"/>
    </location>
</feature>
<protein>
    <submittedName>
        <fullName evidence="2">Uncharacterized protein</fullName>
    </submittedName>
</protein>
<keyword evidence="1" id="KW-0812">Transmembrane</keyword>
<dbReference type="Proteomes" id="UP001153714">
    <property type="component" value="Chromosome 19"/>
</dbReference>
<evidence type="ECO:0000313" key="2">
    <source>
        <dbReference type="EMBL" id="CAG9788450.1"/>
    </source>
</evidence>
<feature type="transmembrane region" description="Helical" evidence="1">
    <location>
        <begin position="57"/>
        <end position="82"/>
    </location>
</feature>
<dbReference type="AlphaFoldDB" id="A0A9N9R2W0"/>
<dbReference type="OrthoDB" id="8122744at2759"/>
<dbReference type="EMBL" id="OU893350">
    <property type="protein sequence ID" value="CAG9788450.1"/>
    <property type="molecule type" value="Genomic_DNA"/>
</dbReference>
<accession>A0A9N9R2W0</accession>
<dbReference type="InterPro" id="IPR031720">
    <property type="entry name" value="DUF4728"/>
</dbReference>
<dbReference type="Pfam" id="PF15860">
    <property type="entry name" value="DUF4728"/>
    <property type="match status" value="1"/>
</dbReference>
<sequence>MGVPMVKRSCCGCSLHTGTLVIGCLYTVWALLELMGYSLMVTLWPLGREGQVSVHKYAFYIAAAAVSGIHMLSSILLIVAAVKKLASLTLPWTIVTGIITAIYFVICLTGISLVLQDTGETLVLEIIVICACLARLCISVYCIVVVHSRHKQLMEDEHEVRFQHSGRVYKAVEWDKTNGTGNEPL</sequence>
<name>A0A9N9R2W0_9NEOP</name>
<dbReference type="PANTHER" id="PTHR36694">
    <property type="entry name" value="PASIFLORA 1, ISOFORM A-RELATED"/>
    <property type="match status" value="1"/>
</dbReference>
<feature type="transmembrane region" description="Helical" evidence="1">
    <location>
        <begin position="121"/>
        <end position="146"/>
    </location>
</feature>
<keyword evidence="1" id="KW-0472">Membrane</keyword>
<reference evidence="2" key="1">
    <citation type="submission" date="2021-12" db="EMBL/GenBank/DDBJ databases">
        <authorList>
            <person name="King R."/>
        </authorList>
    </citation>
    <scope>NUCLEOTIDE SEQUENCE</scope>
</reference>
<evidence type="ECO:0000313" key="3">
    <source>
        <dbReference type="Proteomes" id="UP001153714"/>
    </source>
</evidence>
<organism evidence="2 3">
    <name type="scientific">Diatraea saccharalis</name>
    <name type="common">sugarcane borer</name>
    <dbReference type="NCBI Taxonomy" id="40085"/>
    <lineage>
        <taxon>Eukaryota</taxon>
        <taxon>Metazoa</taxon>
        <taxon>Ecdysozoa</taxon>
        <taxon>Arthropoda</taxon>
        <taxon>Hexapoda</taxon>
        <taxon>Insecta</taxon>
        <taxon>Pterygota</taxon>
        <taxon>Neoptera</taxon>
        <taxon>Endopterygota</taxon>
        <taxon>Lepidoptera</taxon>
        <taxon>Glossata</taxon>
        <taxon>Ditrysia</taxon>
        <taxon>Pyraloidea</taxon>
        <taxon>Crambidae</taxon>
        <taxon>Crambinae</taxon>
        <taxon>Diatraea</taxon>
    </lineage>
</organism>
<reference evidence="2" key="2">
    <citation type="submission" date="2022-10" db="EMBL/GenBank/DDBJ databases">
        <authorList>
            <consortium name="ENA_rothamsted_submissions"/>
            <consortium name="culmorum"/>
            <person name="King R."/>
        </authorList>
    </citation>
    <scope>NUCLEOTIDE SEQUENCE</scope>
</reference>
<dbReference type="PANTHER" id="PTHR36694:SF11">
    <property type="entry name" value="LP21121P-RELATED"/>
    <property type="match status" value="1"/>
</dbReference>
<evidence type="ECO:0000256" key="1">
    <source>
        <dbReference type="SAM" id="Phobius"/>
    </source>
</evidence>
<proteinExistence type="predicted"/>
<keyword evidence="1" id="KW-1133">Transmembrane helix</keyword>
<gene>
    <name evidence="2" type="ORF">DIATSA_LOCUS6249</name>
</gene>
<keyword evidence="3" id="KW-1185">Reference proteome</keyword>
<feature type="transmembrane region" description="Helical" evidence="1">
    <location>
        <begin position="20"/>
        <end position="45"/>
    </location>
</feature>
<dbReference type="PROSITE" id="PS51257">
    <property type="entry name" value="PROKAR_LIPOPROTEIN"/>
    <property type="match status" value="1"/>
</dbReference>